<comment type="caution">
    <text evidence="6">The sequence shown here is derived from an EMBL/GenBank/DDBJ whole genome shotgun (WGS) entry which is preliminary data.</text>
</comment>
<accession>A0ABW5QF90</accession>
<dbReference type="Pfam" id="PF00195">
    <property type="entry name" value="Chal_sti_synt_N"/>
    <property type="match status" value="1"/>
</dbReference>
<dbReference type="EMBL" id="JBHUMZ010000053">
    <property type="protein sequence ID" value="MFD2640387.1"/>
    <property type="molecule type" value="Genomic_DNA"/>
</dbReference>
<reference evidence="7" key="1">
    <citation type="journal article" date="2019" name="Int. J. Syst. Evol. Microbiol.">
        <title>The Global Catalogue of Microorganisms (GCM) 10K type strain sequencing project: providing services to taxonomists for standard genome sequencing and annotation.</title>
        <authorList>
            <consortium name="The Broad Institute Genomics Platform"/>
            <consortium name="The Broad Institute Genome Sequencing Center for Infectious Disease"/>
            <person name="Wu L."/>
            <person name="Ma J."/>
        </authorList>
    </citation>
    <scope>NUCLEOTIDE SEQUENCE [LARGE SCALE GENOMIC DNA]</scope>
    <source>
        <strain evidence="7">TISTR 1571</strain>
    </source>
</reference>
<name>A0ABW5QF90_9BACI</name>
<protein>
    <submittedName>
        <fullName evidence="6">Type III polyketide synthase</fullName>
    </submittedName>
</protein>
<keyword evidence="7" id="KW-1185">Reference proteome</keyword>
<keyword evidence="2" id="KW-0808">Transferase</keyword>
<evidence type="ECO:0000259" key="5">
    <source>
        <dbReference type="Pfam" id="PF02797"/>
    </source>
</evidence>
<dbReference type="PANTHER" id="PTHR11877">
    <property type="entry name" value="HYDROXYMETHYLGLUTARYL-COA SYNTHASE"/>
    <property type="match status" value="1"/>
</dbReference>
<dbReference type="PANTHER" id="PTHR11877:SF99">
    <property type="entry name" value="1,3,6,8-TETRAHYDROXYNAPHTHALENE SYNTHASE"/>
    <property type="match status" value="1"/>
</dbReference>
<feature type="domain" description="Chalcone/stilbene synthase C-terminal" evidence="5">
    <location>
        <begin position="215"/>
        <end position="350"/>
    </location>
</feature>
<dbReference type="InterPro" id="IPR011141">
    <property type="entry name" value="Polyketide_synthase_type-III"/>
</dbReference>
<dbReference type="RefSeq" id="WP_054753096.1">
    <property type="nucleotide sequence ID" value="NZ_JBHUMZ010000053.1"/>
</dbReference>
<dbReference type="PIRSF" id="PIRSF000451">
    <property type="entry name" value="PKS_III"/>
    <property type="match status" value="1"/>
</dbReference>
<dbReference type="InterPro" id="IPR016039">
    <property type="entry name" value="Thiolase-like"/>
</dbReference>
<proteinExistence type="inferred from homology"/>
<sequence length="353" mass="40264">MSVIYSIGTAVPKYELKQDRAKEVISTLLTEKRLSKYLAVFDTAGINQRYFVTEPEWFQSKHGLSERNHLYMKYGIDLAEQAVFDCFKNHELHMKDLDAIISVTSTGILTPPLDVHLINRLPLKDTIRRYPLFGLGCAGGGVALSRAHDYLKANPTHSIMIVNCELATVAFHHDHVDQQNIVGAALFSDGASCTVLLGHEHPLAKQRKEPSLYIKSSSSKLLKESMDVMGWDIKNDGFYVIFSTIIPKLVRSFWKDHLEEFLIKEQIDFKEIEYILAHPGGRKVLEEVEKIMFDHQMLDYSKEVLKQYGNMSSPTVLFVIKQALESRPFKRQHHLVTALGPGFTSEILLMEWK</sequence>
<organism evidence="6 7">
    <name type="scientific">Piscibacillus salipiscarius</name>
    <dbReference type="NCBI Taxonomy" id="299480"/>
    <lineage>
        <taxon>Bacteria</taxon>
        <taxon>Bacillati</taxon>
        <taxon>Bacillota</taxon>
        <taxon>Bacilli</taxon>
        <taxon>Bacillales</taxon>
        <taxon>Bacillaceae</taxon>
        <taxon>Piscibacillus</taxon>
    </lineage>
</organism>
<dbReference type="InterPro" id="IPR012328">
    <property type="entry name" value="Chalcone/stilbene_synt_C"/>
</dbReference>
<dbReference type="InterPro" id="IPR001099">
    <property type="entry name" value="Chalcone/stilbene_synt_N"/>
</dbReference>
<dbReference type="CDD" id="cd00831">
    <property type="entry name" value="CHS_like"/>
    <property type="match status" value="1"/>
</dbReference>
<dbReference type="Pfam" id="PF02797">
    <property type="entry name" value="Chal_sti_synt_C"/>
    <property type="match status" value="1"/>
</dbReference>
<evidence type="ECO:0000259" key="4">
    <source>
        <dbReference type="Pfam" id="PF00195"/>
    </source>
</evidence>
<evidence type="ECO:0000313" key="6">
    <source>
        <dbReference type="EMBL" id="MFD2640387.1"/>
    </source>
</evidence>
<keyword evidence="3" id="KW-0012">Acyltransferase</keyword>
<evidence type="ECO:0000256" key="3">
    <source>
        <dbReference type="ARBA" id="ARBA00023315"/>
    </source>
</evidence>
<dbReference type="Gene3D" id="3.40.47.10">
    <property type="match status" value="2"/>
</dbReference>
<dbReference type="Proteomes" id="UP001597452">
    <property type="component" value="Unassembled WGS sequence"/>
</dbReference>
<feature type="domain" description="Chalcone/stilbene synthase N-terminal" evidence="4">
    <location>
        <begin position="3"/>
        <end position="195"/>
    </location>
</feature>
<comment type="similarity">
    <text evidence="1">Belongs to the thiolase-like superfamily. Chalcone/stilbene synthases family.</text>
</comment>
<evidence type="ECO:0000313" key="7">
    <source>
        <dbReference type="Proteomes" id="UP001597452"/>
    </source>
</evidence>
<gene>
    <name evidence="6" type="ORF">ACFSW4_16070</name>
</gene>
<evidence type="ECO:0000256" key="1">
    <source>
        <dbReference type="ARBA" id="ARBA00005531"/>
    </source>
</evidence>
<dbReference type="SUPFAM" id="SSF53901">
    <property type="entry name" value="Thiolase-like"/>
    <property type="match status" value="2"/>
</dbReference>
<evidence type="ECO:0000256" key="2">
    <source>
        <dbReference type="ARBA" id="ARBA00022679"/>
    </source>
</evidence>